<evidence type="ECO:0000313" key="1">
    <source>
        <dbReference type="EMBL" id="KKK54778.1"/>
    </source>
</evidence>
<comment type="caution">
    <text evidence="1">The sequence shown here is derived from an EMBL/GenBank/DDBJ whole genome shotgun (WGS) entry which is preliminary data.</text>
</comment>
<dbReference type="AlphaFoldDB" id="A0A0F8WE11"/>
<sequence length="66" mass="7455">MTVVEDTRMGDWLRVGPRGIVELLIAHKTKSVCKLAAVMKEAGQDGAPIYKEVLAMCEERRARRRN</sequence>
<dbReference type="EMBL" id="LAZR01065822">
    <property type="protein sequence ID" value="KKK54778.1"/>
    <property type="molecule type" value="Genomic_DNA"/>
</dbReference>
<accession>A0A0F8WE11</accession>
<reference evidence="1" key="1">
    <citation type="journal article" date="2015" name="Nature">
        <title>Complex archaea that bridge the gap between prokaryotes and eukaryotes.</title>
        <authorList>
            <person name="Spang A."/>
            <person name="Saw J.H."/>
            <person name="Jorgensen S.L."/>
            <person name="Zaremba-Niedzwiedzka K."/>
            <person name="Martijn J."/>
            <person name="Lind A.E."/>
            <person name="van Eijk R."/>
            <person name="Schleper C."/>
            <person name="Guy L."/>
            <person name="Ettema T.J."/>
        </authorList>
    </citation>
    <scope>NUCLEOTIDE SEQUENCE</scope>
</reference>
<gene>
    <name evidence="1" type="ORF">LCGC14_3081270</name>
</gene>
<name>A0A0F8WE11_9ZZZZ</name>
<proteinExistence type="predicted"/>
<organism evidence="1">
    <name type="scientific">marine sediment metagenome</name>
    <dbReference type="NCBI Taxonomy" id="412755"/>
    <lineage>
        <taxon>unclassified sequences</taxon>
        <taxon>metagenomes</taxon>
        <taxon>ecological metagenomes</taxon>
    </lineage>
</organism>
<protein>
    <submittedName>
        <fullName evidence="1">Uncharacterized protein</fullName>
    </submittedName>
</protein>